<feature type="region of interest" description="Disordered" evidence="10">
    <location>
        <begin position="335"/>
        <end position="365"/>
    </location>
</feature>
<dbReference type="GO" id="GO:0004930">
    <property type="term" value="F:G protein-coupled receptor activity"/>
    <property type="evidence" value="ECO:0007669"/>
    <property type="project" value="UniProtKB-KW"/>
</dbReference>
<dbReference type="InterPro" id="IPR017452">
    <property type="entry name" value="GPCR_Rhodpsn_7TM"/>
</dbReference>
<accession>A0A914LIU0</accession>
<feature type="region of interest" description="Disordered" evidence="10">
    <location>
        <begin position="862"/>
        <end position="884"/>
    </location>
</feature>
<proteinExistence type="predicted"/>
<dbReference type="GO" id="GO:0005886">
    <property type="term" value="C:plasma membrane"/>
    <property type="evidence" value="ECO:0007669"/>
    <property type="project" value="UniProtKB-SubCell"/>
</dbReference>
<dbReference type="Gene3D" id="1.20.1070.10">
    <property type="entry name" value="Rhodopsin 7-helix transmembrane proteins"/>
    <property type="match status" value="2"/>
</dbReference>
<evidence type="ECO:0000313" key="14">
    <source>
        <dbReference type="WBParaSite" id="Minc3s00540g13986"/>
    </source>
</evidence>
<dbReference type="CDD" id="cd00637">
    <property type="entry name" value="7tm_classA_rhodopsin-like"/>
    <property type="match status" value="1"/>
</dbReference>
<evidence type="ECO:0000256" key="10">
    <source>
        <dbReference type="SAM" id="MobiDB-lite"/>
    </source>
</evidence>
<feature type="transmembrane region" description="Helical" evidence="11">
    <location>
        <begin position="53"/>
        <end position="77"/>
    </location>
</feature>
<comment type="subcellular location">
    <subcellularLocation>
        <location evidence="1">Cell membrane</location>
        <topology evidence="1">Multi-pass membrane protein</topology>
    </subcellularLocation>
</comment>
<sequence length="884" mass="100976">MTIFLQINPQKIKEEWNDEVVNEEFGEIEGREEDWQSSSSIFLPRVYSNDAKMAAILLCDVLGVLCILLNAFVIIALIRNRRRVLVNVFYVMVLHCAIVDLIRGGCLIAWGMPHLLVHTMRSIQDRLTALKINQVTLVILRSCNLLTIFNLLVFTTNEFIVIKYPLHYRRYFRRRIVLFILAFCWLISLLFGIGSIFSNFFDSAHSLMVRKESILQEKFEEEGNEKEFILNNQTISSSLFVHQKDFTRRQAGGLSINVLSMLMIFVLCYVCLFTVLICYGKILRTIRQFQKCGGVGSRRILKNVGESREEETVALSSNNGRNLVRGSSIYHKRSMHHNHRHQLKSNNTSPNLQPSFSPSNHATSQIRKLEQQKQQLLLEQYNQNRKKFSTISSAGSPQSIGSCVAAEQGDGGGCGQCHYCTLNNNNIEQSSRRCNSHRKWKSHLMSRHKYLIVIGTVLFVDVLFLFPYSGIQMVALLHLNNLLATSQMSTLIRWGLQILIGVHSVCQPLCYFRMKEFRRLACCLGVSRPRRYNGSGSSSNFAQNVVGGGGGTHSNRSARSIGSFKAATIVREDDCSTVLNPPKKKSIVLSTMFSENDSPPNGSANTTEETEKIKYEKDIPMNSSSVGERQMLLIAQRRKWTRNLSLLCKEEGEELQVFLSREYKGNEEKEKFKNRKNEENKTKGAKKGGSLRGKFSKNEEKLKESFLLEENNIREGKYWNSLGDFKSEKIKESDDSIEQIQLRETLHCAQEMCFETVGHDQSEIIDVSKRMLDEKEASKINNSNQKNSNNKKRGGGMFLAVARILGIGWHTRQHKRERDKEQWKYNEEPTLLDSDWHRPGEAELRPRLSDLSGLRSNSVFTPINTSAGNSRHPSNQWIGLTRNK</sequence>
<dbReference type="AlphaFoldDB" id="A0A914LIU0"/>
<organism evidence="13 14">
    <name type="scientific">Meloidogyne incognita</name>
    <name type="common">Southern root-knot nematode worm</name>
    <name type="synonym">Oxyuris incognita</name>
    <dbReference type="NCBI Taxonomy" id="6306"/>
    <lineage>
        <taxon>Eukaryota</taxon>
        <taxon>Metazoa</taxon>
        <taxon>Ecdysozoa</taxon>
        <taxon>Nematoda</taxon>
        <taxon>Chromadorea</taxon>
        <taxon>Rhabditida</taxon>
        <taxon>Tylenchina</taxon>
        <taxon>Tylenchomorpha</taxon>
        <taxon>Tylenchoidea</taxon>
        <taxon>Meloidogynidae</taxon>
        <taxon>Meloidogyninae</taxon>
        <taxon>Meloidogyne</taxon>
        <taxon>Meloidogyne incognita group</taxon>
    </lineage>
</organism>
<dbReference type="Pfam" id="PF10328">
    <property type="entry name" value="7TM_GPCR_Srx"/>
    <property type="match status" value="1"/>
</dbReference>
<evidence type="ECO:0000256" key="11">
    <source>
        <dbReference type="SAM" id="Phobius"/>
    </source>
</evidence>
<evidence type="ECO:0000256" key="2">
    <source>
        <dbReference type="ARBA" id="ARBA00022475"/>
    </source>
</evidence>
<dbReference type="PANTHER" id="PTHR24246">
    <property type="entry name" value="OLFACTORY RECEPTOR AND ADENOSINE RECEPTOR"/>
    <property type="match status" value="1"/>
</dbReference>
<dbReference type="SUPFAM" id="SSF81321">
    <property type="entry name" value="Family A G protein-coupled receptor-like"/>
    <property type="match status" value="1"/>
</dbReference>
<dbReference type="WBParaSite" id="Minc3s00540g13986">
    <property type="protein sequence ID" value="Minc3s00540g13986"/>
    <property type="gene ID" value="Minc3s00540g13986"/>
</dbReference>
<keyword evidence="8" id="KW-0325">Glycoprotein</keyword>
<dbReference type="PANTHER" id="PTHR24246:SF27">
    <property type="entry name" value="ADENOSINE RECEPTOR, ISOFORM A"/>
    <property type="match status" value="1"/>
</dbReference>
<keyword evidence="9" id="KW-0807">Transducer</keyword>
<dbReference type="InterPro" id="IPR019430">
    <property type="entry name" value="7TM_GPCR_serpentine_rcpt_Srx"/>
</dbReference>
<evidence type="ECO:0000256" key="3">
    <source>
        <dbReference type="ARBA" id="ARBA00022692"/>
    </source>
</evidence>
<name>A0A914LIU0_MELIC</name>
<evidence type="ECO:0000256" key="4">
    <source>
        <dbReference type="ARBA" id="ARBA00022989"/>
    </source>
</evidence>
<feature type="region of interest" description="Disordered" evidence="10">
    <location>
        <begin position="668"/>
        <end position="694"/>
    </location>
</feature>
<evidence type="ECO:0000256" key="6">
    <source>
        <dbReference type="ARBA" id="ARBA00023136"/>
    </source>
</evidence>
<keyword evidence="6 11" id="KW-0472">Membrane</keyword>
<feature type="compositionally biased region" description="Polar residues" evidence="10">
    <location>
        <begin position="862"/>
        <end position="878"/>
    </location>
</feature>
<evidence type="ECO:0000256" key="7">
    <source>
        <dbReference type="ARBA" id="ARBA00023170"/>
    </source>
</evidence>
<evidence type="ECO:0000313" key="13">
    <source>
        <dbReference type="Proteomes" id="UP000887563"/>
    </source>
</evidence>
<reference evidence="14" key="1">
    <citation type="submission" date="2022-11" db="UniProtKB">
        <authorList>
            <consortium name="WormBaseParasite"/>
        </authorList>
    </citation>
    <scope>IDENTIFICATION</scope>
</reference>
<protein>
    <submittedName>
        <fullName evidence="14">G-protein coupled receptors family 1 profile domain-containing protein</fullName>
    </submittedName>
</protein>
<keyword evidence="3 11" id="KW-0812">Transmembrane</keyword>
<dbReference type="PROSITE" id="PS50262">
    <property type="entry name" value="G_PROTEIN_RECEP_F1_2"/>
    <property type="match status" value="1"/>
</dbReference>
<evidence type="ECO:0000259" key="12">
    <source>
        <dbReference type="PROSITE" id="PS50262"/>
    </source>
</evidence>
<feature type="domain" description="G-protein coupled receptors family 1 profile" evidence="12">
    <location>
        <begin position="69"/>
        <end position="511"/>
    </location>
</feature>
<feature type="transmembrane region" description="Helical" evidence="11">
    <location>
        <begin position="176"/>
        <end position="201"/>
    </location>
</feature>
<feature type="compositionally biased region" description="Basic and acidic residues" evidence="10">
    <location>
        <begin position="668"/>
        <end position="682"/>
    </location>
</feature>
<feature type="transmembrane region" description="Helical" evidence="11">
    <location>
        <begin position="132"/>
        <end position="155"/>
    </location>
</feature>
<keyword evidence="2" id="KW-1003">Cell membrane</keyword>
<feature type="transmembrane region" description="Helical" evidence="11">
    <location>
        <begin position="450"/>
        <end position="471"/>
    </location>
</feature>
<keyword evidence="13" id="KW-1185">Reference proteome</keyword>
<evidence type="ECO:0000256" key="9">
    <source>
        <dbReference type="ARBA" id="ARBA00023224"/>
    </source>
</evidence>
<evidence type="ECO:0000256" key="1">
    <source>
        <dbReference type="ARBA" id="ARBA00004651"/>
    </source>
</evidence>
<keyword evidence="4 11" id="KW-1133">Transmembrane helix</keyword>
<evidence type="ECO:0000256" key="8">
    <source>
        <dbReference type="ARBA" id="ARBA00023180"/>
    </source>
</evidence>
<dbReference type="Proteomes" id="UP000887563">
    <property type="component" value="Unplaced"/>
</dbReference>
<evidence type="ECO:0000256" key="5">
    <source>
        <dbReference type="ARBA" id="ARBA00023040"/>
    </source>
</evidence>
<keyword evidence="7" id="KW-0675">Receptor</keyword>
<feature type="transmembrane region" description="Helical" evidence="11">
    <location>
        <begin position="254"/>
        <end position="279"/>
    </location>
</feature>
<feature type="compositionally biased region" description="Polar residues" evidence="10">
    <location>
        <begin position="344"/>
        <end position="365"/>
    </location>
</feature>
<keyword evidence="5" id="KW-0297">G-protein coupled receptor</keyword>
<feature type="transmembrane region" description="Helical" evidence="11">
    <location>
        <begin position="89"/>
        <end position="112"/>
    </location>
</feature>